<name>A0A674NP18_TAKRU</name>
<protein>
    <submittedName>
        <fullName evidence="1">Uncharacterized protein</fullName>
    </submittedName>
</protein>
<evidence type="ECO:0000313" key="1">
    <source>
        <dbReference type="Ensembl" id="ENSTRUP00000075306.1"/>
    </source>
</evidence>
<sequence>PGQRPSTCGEPQTRNPAVFTARRPFSSCVRGFILQPLPRSLPMSSFDTGSTLALVAIVVVSSLHQRGKEDFRRLLLSTNCLSHIFLSDIIQHLSELNVFYISKLQVVVLV</sequence>
<dbReference type="Ensembl" id="ENSTRUT00000074321.1">
    <property type="protein sequence ID" value="ENSTRUP00000075306.1"/>
    <property type="gene ID" value="ENSTRUG00000033480.1"/>
</dbReference>
<evidence type="ECO:0000313" key="2">
    <source>
        <dbReference type="Proteomes" id="UP000005226"/>
    </source>
</evidence>
<accession>A0A674NP18</accession>
<dbReference type="AlphaFoldDB" id="A0A674NP18"/>
<reference evidence="1" key="2">
    <citation type="submission" date="2025-08" db="UniProtKB">
        <authorList>
            <consortium name="Ensembl"/>
        </authorList>
    </citation>
    <scope>IDENTIFICATION</scope>
</reference>
<reference evidence="1" key="3">
    <citation type="submission" date="2025-09" db="UniProtKB">
        <authorList>
            <consortium name="Ensembl"/>
        </authorList>
    </citation>
    <scope>IDENTIFICATION</scope>
</reference>
<reference evidence="1 2" key="1">
    <citation type="journal article" date="2011" name="Genome Biol. Evol.">
        <title>Integration of the genetic map and genome assembly of fugu facilitates insights into distinct features of genome evolution in teleosts and mammals.</title>
        <authorList>
            <person name="Kai W."/>
            <person name="Kikuchi K."/>
            <person name="Tohari S."/>
            <person name="Chew A.K."/>
            <person name="Tay A."/>
            <person name="Fujiwara A."/>
            <person name="Hosoya S."/>
            <person name="Suetake H."/>
            <person name="Naruse K."/>
            <person name="Brenner S."/>
            <person name="Suzuki Y."/>
            <person name="Venkatesh B."/>
        </authorList>
    </citation>
    <scope>NUCLEOTIDE SEQUENCE [LARGE SCALE GENOMIC DNA]</scope>
</reference>
<dbReference type="InParanoid" id="A0A674NP18"/>
<keyword evidence="2" id="KW-1185">Reference proteome</keyword>
<organism evidence="1 2">
    <name type="scientific">Takifugu rubripes</name>
    <name type="common">Japanese pufferfish</name>
    <name type="synonym">Fugu rubripes</name>
    <dbReference type="NCBI Taxonomy" id="31033"/>
    <lineage>
        <taxon>Eukaryota</taxon>
        <taxon>Metazoa</taxon>
        <taxon>Chordata</taxon>
        <taxon>Craniata</taxon>
        <taxon>Vertebrata</taxon>
        <taxon>Euteleostomi</taxon>
        <taxon>Actinopterygii</taxon>
        <taxon>Neopterygii</taxon>
        <taxon>Teleostei</taxon>
        <taxon>Neoteleostei</taxon>
        <taxon>Acanthomorphata</taxon>
        <taxon>Eupercaria</taxon>
        <taxon>Tetraodontiformes</taxon>
        <taxon>Tetradontoidea</taxon>
        <taxon>Tetraodontidae</taxon>
        <taxon>Takifugu</taxon>
    </lineage>
</organism>
<proteinExistence type="predicted"/>
<dbReference type="Proteomes" id="UP000005226">
    <property type="component" value="Chromosome 1"/>
</dbReference>